<dbReference type="PANTHER" id="PTHR42794">
    <property type="entry name" value="HEMIN IMPORT ATP-BINDING PROTEIN HMUV"/>
    <property type="match status" value="1"/>
</dbReference>
<dbReference type="PANTHER" id="PTHR42794:SF1">
    <property type="entry name" value="HEMIN IMPORT ATP-BINDING PROTEIN HMUV"/>
    <property type="match status" value="1"/>
</dbReference>
<evidence type="ECO:0000313" key="8">
    <source>
        <dbReference type="Proteomes" id="UP000001916"/>
    </source>
</evidence>
<dbReference type="GO" id="GO:0005524">
    <property type="term" value="F:ATP binding"/>
    <property type="evidence" value="ECO:0007669"/>
    <property type="project" value="UniProtKB-KW"/>
</dbReference>
<keyword evidence="2" id="KW-0547">Nucleotide-binding</keyword>
<dbReference type="EMBL" id="CP002042">
    <property type="protein sequence ID" value="ADH64911.1"/>
    <property type="molecule type" value="Genomic_DNA"/>
</dbReference>
<dbReference type="InterPro" id="IPR027417">
    <property type="entry name" value="P-loop_NTPase"/>
</dbReference>
<name>D7BE53_ALLS1</name>
<evidence type="ECO:0000256" key="1">
    <source>
        <dbReference type="ARBA" id="ARBA00022448"/>
    </source>
</evidence>
<accession>D7BE53</accession>
<dbReference type="CDD" id="cd03214">
    <property type="entry name" value="ABC_Iron-Siderophores_B12_Hemin"/>
    <property type="match status" value="1"/>
</dbReference>
<protein>
    <submittedName>
        <fullName evidence="7">ABC transporter related protein</fullName>
    </submittedName>
</protein>
<dbReference type="InterPro" id="IPR003439">
    <property type="entry name" value="ABC_transporter-like_ATP-bd"/>
</dbReference>
<evidence type="ECO:0000256" key="4">
    <source>
        <dbReference type="ARBA" id="ARBA00022967"/>
    </source>
</evidence>
<dbReference type="SUPFAM" id="SSF52540">
    <property type="entry name" value="P-loop containing nucleoside triphosphate hydrolases"/>
    <property type="match status" value="1"/>
</dbReference>
<dbReference type="AlphaFoldDB" id="D7BE53"/>
<sequence length="294" mass="31956">MSNALRPASYPGPPFPNEERPGQREAPGIASLAAENVTFAYAGKPVLQEVSLELRRAEWLALLGPNGGGKSTLLRVMAGLLSPQRGRVVLEGRPLAKVSSWLRGQTLAFLPQSGPYPEELTVEEVVRLGRTPHLGLLGREGQADQEAVGWAMEQTQVREFRSRPLSTLSGGERARVMLARSLAAKPKYLLLDEPTAHLDLHHQAEFLCLLSGLRQQGIGVLTVMHDPNLARQADRVAFLAEGRIVAQGEPQEAITQELLSHIYGPMVRVHPVEGQPVVILGGSNSGAQRPRRPD</sequence>
<dbReference type="Proteomes" id="UP000001916">
    <property type="component" value="Chromosome"/>
</dbReference>
<dbReference type="SMART" id="SM00382">
    <property type="entry name" value="AAA"/>
    <property type="match status" value="1"/>
</dbReference>
<organism evidence="7 8">
    <name type="scientific">Allomeiothermus silvanus (strain ATCC 700542 / DSM 9946 / NBRC 106475 / NCIMB 13440 / VI-R2)</name>
    <name type="common">Thermus silvanus</name>
    <dbReference type="NCBI Taxonomy" id="526227"/>
    <lineage>
        <taxon>Bacteria</taxon>
        <taxon>Thermotogati</taxon>
        <taxon>Deinococcota</taxon>
        <taxon>Deinococci</taxon>
        <taxon>Thermales</taxon>
        <taxon>Thermaceae</taxon>
        <taxon>Allomeiothermus</taxon>
    </lineage>
</organism>
<evidence type="ECO:0000256" key="5">
    <source>
        <dbReference type="SAM" id="MobiDB-lite"/>
    </source>
</evidence>
<dbReference type="Gene3D" id="3.40.50.300">
    <property type="entry name" value="P-loop containing nucleotide triphosphate hydrolases"/>
    <property type="match status" value="1"/>
</dbReference>
<dbReference type="OrthoDB" id="9787851at2"/>
<evidence type="ECO:0000259" key="6">
    <source>
        <dbReference type="PROSITE" id="PS50893"/>
    </source>
</evidence>
<dbReference type="InterPro" id="IPR017871">
    <property type="entry name" value="ABC_transporter-like_CS"/>
</dbReference>
<keyword evidence="8" id="KW-1185">Reference proteome</keyword>
<dbReference type="KEGG" id="msv:Mesil_3077"/>
<dbReference type="GO" id="GO:0016887">
    <property type="term" value="F:ATP hydrolysis activity"/>
    <property type="evidence" value="ECO:0007669"/>
    <property type="project" value="InterPro"/>
</dbReference>
<dbReference type="Pfam" id="PF00005">
    <property type="entry name" value="ABC_tran"/>
    <property type="match status" value="1"/>
</dbReference>
<dbReference type="HOGENOM" id="CLU_000604_1_11_0"/>
<evidence type="ECO:0000313" key="7">
    <source>
        <dbReference type="EMBL" id="ADH64911.1"/>
    </source>
</evidence>
<gene>
    <name evidence="7" type="ordered locus">Mesil_3077</name>
</gene>
<keyword evidence="4" id="KW-1278">Translocase</keyword>
<proteinExistence type="predicted"/>
<keyword evidence="3" id="KW-0067">ATP-binding</keyword>
<dbReference type="PROSITE" id="PS50893">
    <property type="entry name" value="ABC_TRANSPORTER_2"/>
    <property type="match status" value="1"/>
</dbReference>
<dbReference type="RefSeq" id="WP_013159440.1">
    <property type="nucleotide sequence ID" value="NC_014212.1"/>
</dbReference>
<dbReference type="PROSITE" id="PS00211">
    <property type="entry name" value="ABC_TRANSPORTER_1"/>
    <property type="match status" value="1"/>
</dbReference>
<feature type="region of interest" description="Disordered" evidence="5">
    <location>
        <begin position="1"/>
        <end position="25"/>
    </location>
</feature>
<feature type="domain" description="ABC transporter" evidence="6">
    <location>
        <begin position="32"/>
        <end position="266"/>
    </location>
</feature>
<evidence type="ECO:0000256" key="2">
    <source>
        <dbReference type="ARBA" id="ARBA00022741"/>
    </source>
</evidence>
<evidence type="ECO:0000256" key="3">
    <source>
        <dbReference type="ARBA" id="ARBA00022840"/>
    </source>
</evidence>
<dbReference type="FunFam" id="3.40.50.300:FF:000134">
    <property type="entry name" value="Iron-enterobactin ABC transporter ATP-binding protein"/>
    <property type="match status" value="1"/>
</dbReference>
<dbReference type="InterPro" id="IPR003593">
    <property type="entry name" value="AAA+_ATPase"/>
</dbReference>
<keyword evidence="1" id="KW-0813">Transport</keyword>
<dbReference type="eggNOG" id="COG1120">
    <property type="taxonomic scope" value="Bacteria"/>
</dbReference>
<dbReference type="STRING" id="526227.Mesil_3077"/>
<reference evidence="7 8" key="1">
    <citation type="journal article" date="2010" name="Stand. Genomic Sci.">
        <title>Complete genome sequence of Meiothermus silvanus type strain (VI-R2).</title>
        <authorList>
            <person name="Sikorski J."/>
            <person name="Tindall B.J."/>
            <person name="Lowry S."/>
            <person name="Lucas S."/>
            <person name="Nolan M."/>
            <person name="Copeland A."/>
            <person name="Glavina Del Rio T."/>
            <person name="Tice H."/>
            <person name="Cheng J.F."/>
            <person name="Han C."/>
            <person name="Pitluck S."/>
            <person name="Liolios K."/>
            <person name="Ivanova N."/>
            <person name="Mavromatis K."/>
            <person name="Mikhailova N."/>
            <person name="Pati A."/>
            <person name="Goodwin L."/>
            <person name="Chen A."/>
            <person name="Palaniappan K."/>
            <person name="Land M."/>
            <person name="Hauser L."/>
            <person name="Chang Y.J."/>
            <person name="Jeffries C.D."/>
            <person name="Rohde M."/>
            <person name="Goker M."/>
            <person name="Woyke T."/>
            <person name="Bristow J."/>
            <person name="Eisen J.A."/>
            <person name="Markowitz V."/>
            <person name="Hugenholtz P."/>
            <person name="Kyrpides N.C."/>
            <person name="Klenk H.P."/>
            <person name="Lapidus A."/>
        </authorList>
    </citation>
    <scope>NUCLEOTIDE SEQUENCE [LARGE SCALE GENOMIC DNA]</scope>
    <source>
        <strain evidence="8">ATCC 700542 / DSM 9946 / VI-R2</strain>
    </source>
</reference>